<keyword evidence="2" id="KW-0472">Membrane</keyword>
<dbReference type="STRING" id="1043004.A0A074X0V6"/>
<evidence type="ECO:0000256" key="1">
    <source>
        <dbReference type="SAM" id="MobiDB-lite"/>
    </source>
</evidence>
<keyword evidence="2" id="KW-0812">Transmembrane</keyword>
<dbReference type="InterPro" id="IPR021840">
    <property type="entry name" value="DUF3433"/>
</dbReference>
<gene>
    <name evidence="3" type="ORF">M436DRAFT_62036</name>
</gene>
<feature type="transmembrane region" description="Helical" evidence="2">
    <location>
        <begin position="102"/>
        <end position="121"/>
    </location>
</feature>
<organism evidence="3 4">
    <name type="scientific">Aureobasidium namibiae CBS 147.97</name>
    <dbReference type="NCBI Taxonomy" id="1043004"/>
    <lineage>
        <taxon>Eukaryota</taxon>
        <taxon>Fungi</taxon>
        <taxon>Dikarya</taxon>
        <taxon>Ascomycota</taxon>
        <taxon>Pezizomycotina</taxon>
        <taxon>Dothideomycetes</taxon>
        <taxon>Dothideomycetidae</taxon>
        <taxon>Dothideales</taxon>
        <taxon>Saccotheciaceae</taxon>
        <taxon>Aureobasidium</taxon>
    </lineage>
</organism>
<dbReference type="PANTHER" id="PTHR37544:SF1">
    <property type="entry name" value="PHOSPHORIBOSYLAMINOIMIDAZOLE-SUCCINOCARBOXAMIDE SYNTHASE"/>
    <property type="match status" value="1"/>
</dbReference>
<feature type="transmembrane region" description="Helical" evidence="2">
    <location>
        <begin position="208"/>
        <end position="230"/>
    </location>
</feature>
<feature type="region of interest" description="Disordered" evidence="1">
    <location>
        <begin position="1"/>
        <end position="94"/>
    </location>
</feature>
<dbReference type="HOGENOM" id="CLU_508029_0_0_1"/>
<evidence type="ECO:0000313" key="4">
    <source>
        <dbReference type="Proteomes" id="UP000027730"/>
    </source>
</evidence>
<feature type="compositionally biased region" description="Polar residues" evidence="1">
    <location>
        <begin position="59"/>
        <end position="73"/>
    </location>
</feature>
<protein>
    <recommendedName>
        <fullName evidence="5">Transmembrane protein</fullName>
    </recommendedName>
</protein>
<evidence type="ECO:0000256" key="2">
    <source>
        <dbReference type="SAM" id="Phobius"/>
    </source>
</evidence>
<dbReference type="GeneID" id="25413299"/>
<evidence type="ECO:0000313" key="3">
    <source>
        <dbReference type="EMBL" id="KEQ75647.1"/>
    </source>
</evidence>
<name>A0A074X0V6_9PEZI</name>
<dbReference type="AlphaFoldDB" id="A0A074X0V6"/>
<dbReference type="PANTHER" id="PTHR37544">
    <property type="entry name" value="SPRAY-RELATED"/>
    <property type="match status" value="1"/>
</dbReference>
<accession>A0A074X0V6</accession>
<dbReference type="Pfam" id="PF11915">
    <property type="entry name" value="DUF3433"/>
    <property type="match status" value="1"/>
</dbReference>
<sequence length="536" mass="58228">MTSQEDIELSRLMLPRPSDHHVARAGATPRPVSAASTTESSSEPAVPELPRPSSHHLSDSNYTIQNASASNDKSPLILDGGEHPRSPSRRKKTSDPWTLRRLPLLGLVTFIVMLIVALEVLYHFSNKNHGLVAAKQDAAYLWKYLPTAILTTLAFYWNKLDYHTKALMPWKLMSEKPQSVDQSLLLDYVSGNPLGVLSGARKYRHVPVIASTTGSLVIVLVTVFFTGLFISQSTLVHEGTTVSVSSAFDGTQFDATAVNSFPILAVSSILSDNLSIDYPPDTNVNYAVGGFSLETTLHGSNASKSGTVEAFQATLDCSNGSINATSVTAQPYYWDIELDMVDDDCTATLLMEPVESLHHVYVEPLVVFQHFYSGLSADFLGGSLPSRVKPWRLLDSQRLYTATTSQIANRFLRANTTMTASGSYRTTQLRVTLRTPALRIIESGLSILIICACIVVMVFSPCPPASTALASIAVILHSSHQLKPRFYRSEGRPLGYIKENLLGQSFSSKGQSNSIQLQGSDTALSTSPTLAAGTTT</sequence>
<evidence type="ECO:0008006" key="5">
    <source>
        <dbReference type="Google" id="ProtNLM"/>
    </source>
</evidence>
<feature type="transmembrane region" description="Helical" evidence="2">
    <location>
        <begin position="141"/>
        <end position="158"/>
    </location>
</feature>
<dbReference type="EMBL" id="KL584705">
    <property type="protein sequence ID" value="KEQ75647.1"/>
    <property type="molecule type" value="Genomic_DNA"/>
</dbReference>
<keyword evidence="2" id="KW-1133">Transmembrane helix</keyword>
<dbReference type="Proteomes" id="UP000027730">
    <property type="component" value="Unassembled WGS sequence"/>
</dbReference>
<dbReference type="RefSeq" id="XP_013429712.1">
    <property type="nucleotide sequence ID" value="XM_013574258.1"/>
</dbReference>
<proteinExistence type="predicted"/>
<feature type="compositionally biased region" description="Low complexity" evidence="1">
    <location>
        <begin position="31"/>
        <end position="48"/>
    </location>
</feature>
<feature type="region of interest" description="Disordered" evidence="1">
    <location>
        <begin position="512"/>
        <end position="536"/>
    </location>
</feature>
<reference evidence="3 4" key="1">
    <citation type="journal article" date="2014" name="BMC Genomics">
        <title>Genome sequencing of four Aureobasidium pullulans varieties: biotechnological potential, stress tolerance, and description of new species.</title>
        <authorList>
            <person name="Gostin Ar C."/>
            <person name="Ohm R.A."/>
            <person name="Kogej T."/>
            <person name="Sonjak S."/>
            <person name="Turk M."/>
            <person name="Zajc J."/>
            <person name="Zalar P."/>
            <person name="Grube M."/>
            <person name="Sun H."/>
            <person name="Han J."/>
            <person name="Sharma A."/>
            <person name="Chiniquy J."/>
            <person name="Ngan C.Y."/>
            <person name="Lipzen A."/>
            <person name="Barry K."/>
            <person name="Grigoriev I.V."/>
            <person name="Gunde-Cimerman N."/>
        </authorList>
    </citation>
    <scope>NUCLEOTIDE SEQUENCE [LARGE SCALE GENOMIC DNA]</scope>
    <source>
        <strain evidence="3 4">CBS 147.97</strain>
    </source>
</reference>
<keyword evidence="4" id="KW-1185">Reference proteome</keyword>
<dbReference type="OrthoDB" id="3912677at2759"/>